<dbReference type="Proteomes" id="UP000304148">
    <property type="component" value="Chromosome"/>
</dbReference>
<protein>
    <submittedName>
        <fullName evidence="1">Uncharacterized protein</fullName>
    </submittedName>
</protein>
<accession>A0A383RI92</accession>
<gene>
    <name evidence="1" type="ORF">PBLR_15106</name>
</gene>
<organism evidence="1 2">
    <name type="scientific">Paenibacillus alvei</name>
    <name type="common">Bacillus alvei</name>
    <dbReference type="NCBI Taxonomy" id="44250"/>
    <lineage>
        <taxon>Bacteria</taxon>
        <taxon>Bacillati</taxon>
        <taxon>Bacillota</taxon>
        <taxon>Bacilli</taxon>
        <taxon>Bacillales</taxon>
        <taxon>Paenibacillaceae</taxon>
        <taxon>Paenibacillus</taxon>
    </lineage>
</organism>
<reference evidence="2" key="1">
    <citation type="submission" date="2018-08" db="EMBL/GenBank/DDBJ databases">
        <authorList>
            <person name="Chevrot R."/>
        </authorList>
    </citation>
    <scope>NUCLEOTIDE SEQUENCE [LARGE SCALE GENOMIC DNA]</scope>
</reference>
<evidence type="ECO:0000313" key="2">
    <source>
        <dbReference type="Proteomes" id="UP000304148"/>
    </source>
</evidence>
<name>A0A383RI92_PAEAL</name>
<proteinExistence type="predicted"/>
<dbReference type="AlphaFoldDB" id="A0A383RI92"/>
<evidence type="ECO:0000313" key="1">
    <source>
        <dbReference type="EMBL" id="SYX86680.1"/>
    </source>
</evidence>
<dbReference type="EMBL" id="LS992241">
    <property type="protein sequence ID" value="SYX86680.1"/>
    <property type="molecule type" value="Genomic_DNA"/>
</dbReference>
<sequence length="155" mass="16345">MSAASDRSWSVVIKMGSTLRMLATFGLVVARSQTMNAVPDVADAAIVVEHEAMRRMHAVKVQVEVDAVLLAASKAVMRVAVADGVKREMKAMEDAAVRATDEARAVVLGRSQAKALVAKRAAASLVANPAAVRAKVEVVHPVVAADVVLDRACYI</sequence>